<dbReference type="Proteomes" id="UP000184114">
    <property type="component" value="Unassembled WGS sequence"/>
</dbReference>
<evidence type="ECO:0000313" key="3">
    <source>
        <dbReference type="Proteomes" id="UP000184114"/>
    </source>
</evidence>
<keyword evidence="1" id="KW-1133">Transmembrane helix</keyword>
<accession>A0A1M4WEZ8</accession>
<gene>
    <name evidence="2" type="ORF">SAMN02745784_01827</name>
</gene>
<keyword evidence="1" id="KW-0812">Transmembrane</keyword>
<dbReference type="EMBL" id="FQTY01000007">
    <property type="protein sequence ID" value="SHE79757.1"/>
    <property type="molecule type" value="Genomic_DNA"/>
</dbReference>
<evidence type="ECO:0000313" key="2">
    <source>
        <dbReference type="EMBL" id="SHE79757.1"/>
    </source>
</evidence>
<protein>
    <submittedName>
        <fullName evidence="2">Uncharacterized protein</fullName>
    </submittedName>
</protein>
<dbReference type="AlphaFoldDB" id="A0A1M4WEZ8"/>
<organism evidence="2 3">
    <name type="scientific">Tissierella praeacuta DSM 18095</name>
    <dbReference type="NCBI Taxonomy" id="1123404"/>
    <lineage>
        <taxon>Bacteria</taxon>
        <taxon>Bacillati</taxon>
        <taxon>Bacillota</taxon>
        <taxon>Tissierellia</taxon>
        <taxon>Tissierellales</taxon>
        <taxon>Tissierellaceae</taxon>
        <taxon>Tissierella</taxon>
    </lineage>
</organism>
<dbReference type="GeneID" id="90996657"/>
<feature type="transmembrane region" description="Helical" evidence="1">
    <location>
        <begin position="6"/>
        <end position="24"/>
    </location>
</feature>
<name>A0A1M4WEZ8_9FIRM</name>
<evidence type="ECO:0000256" key="1">
    <source>
        <dbReference type="SAM" id="Phobius"/>
    </source>
</evidence>
<keyword evidence="3" id="KW-1185">Reference proteome</keyword>
<dbReference type="RefSeq" id="WP_143154893.1">
    <property type="nucleotide sequence ID" value="NZ_FQTY01000007.1"/>
</dbReference>
<reference evidence="3" key="1">
    <citation type="submission" date="2016-11" db="EMBL/GenBank/DDBJ databases">
        <authorList>
            <person name="Varghese N."/>
            <person name="Submissions S."/>
        </authorList>
    </citation>
    <scope>NUCLEOTIDE SEQUENCE [LARGE SCALE GENOMIC DNA]</scope>
    <source>
        <strain evidence="3">DSM 18095</strain>
    </source>
</reference>
<proteinExistence type="predicted"/>
<keyword evidence="1" id="KW-0472">Membrane</keyword>
<sequence length="69" mass="7969">MTNDMVFWATVVVYTTIISLAVVLNKRLDAIERMLREYFYKIDYHNLDLILKYGKGSDENPPSGGKNNI</sequence>